<reference evidence="2 3" key="1">
    <citation type="submission" date="2024-01" db="EMBL/GenBank/DDBJ databases">
        <title>A draft genome for a cacao thread blight-causing isolate of Paramarasmius palmivorus.</title>
        <authorList>
            <person name="Baruah I.K."/>
            <person name="Bukari Y."/>
            <person name="Amoako-Attah I."/>
            <person name="Meinhardt L.W."/>
            <person name="Bailey B.A."/>
            <person name="Cohen S.P."/>
        </authorList>
    </citation>
    <scope>NUCLEOTIDE SEQUENCE [LARGE SCALE GENOMIC DNA]</scope>
    <source>
        <strain evidence="2 3">GH-12</strain>
    </source>
</reference>
<sequence length="226" mass="25232">MPRSSRIFTLSPPRALPVLQYTSPPRPAILRQLEHQVAKYKKKCEVVHNEVEEICVMLALNTTVTPTPSPQAQADASDYSMTITTPPPRKRQRTSTDPTPSHHTHLLHKLSSQNTLQTPPRKKRKRTSTTLQARSPMLILPHSSIPALLPSEGNSHAVDRATDQATYLDDPFSSQRERVDEEEFDWLLGASRAVFDAGCERVGSTEDLNDPRYSDSILGGAFLTEL</sequence>
<evidence type="ECO:0000256" key="1">
    <source>
        <dbReference type="SAM" id="MobiDB-lite"/>
    </source>
</evidence>
<feature type="compositionally biased region" description="Polar residues" evidence="1">
    <location>
        <begin position="67"/>
        <end position="84"/>
    </location>
</feature>
<evidence type="ECO:0000313" key="2">
    <source>
        <dbReference type="EMBL" id="KAK7020722.1"/>
    </source>
</evidence>
<protein>
    <submittedName>
        <fullName evidence="2">Uncharacterized protein</fullName>
    </submittedName>
</protein>
<name>A0AAW0B3W6_9AGAR</name>
<dbReference type="EMBL" id="JAYKXP010000181">
    <property type="protein sequence ID" value="KAK7020722.1"/>
    <property type="molecule type" value="Genomic_DNA"/>
</dbReference>
<proteinExistence type="predicted"/>
<organism evidence="2 3">
    <name type="scientific">Paramarasmius palmivorus</name>
    <dbReference type="NCBI Taxonomy" id="297713"/>
    <lineage>
        <taxon>Eukaryota</taxon>
        <taxon>Fungi</taxon>
        <taxon>Dikarya</taxon>
        <taxon>Basidiomycota</taxon>
        <taxon>Agaricomycotina</taxon>
        <taxon>Agaricomycetes</taxon>
        <taxon>Agaricomycetidae</taxon>
        <taxon>Agaricales</taxon>
        <taxon>Marasmiineae</taxon>
        <taxon>Marasmiaceae</taxon>
        <taxon>Paramarasmius</taxon>
    </lineage>
</organism>
<keyword evidence="3" id="KW-1185">Reference proteome</keyword>
<evidence type="ECO:0000313" key="3">
    <source>
        <dbReference type="Proteomes" id="UP001383192"/>
    </source>
</evidence>
<accession>A0AAW0B3W6</accession>
<feature type="region of interest" description="Disordered" evidence="1">
    <location>
        <begin position="67"/>
        <end position="132"/>
    </location>
</feature>
<comment type="caution">
    <text evidence="2">The sequence shown here is derived from an EMBL/GenBank/DDBJ whole genome shotgun (WGS) entry which is preliminary data.</text>
</comment>
<gene>
    <name evidence="2" type="ORF">VNI00_017622</name>
</gene>
<dbReference type="AlphaFoldDB" id="A0AAW0B3W6"/>
<dbReference type="Proteomes" id="UP001383192">
    <property type="component" value="Unassembled WGS sequence"/>
</dbReference>